<evidence type="ECO:0000259" key="4">
    <source>
        <dbReference type="PROSITE" id="PS50995"/>
    </source>
</evidence>
<dbReference type="InterPro" id="IPR036390">
    <property type="entry name" value="WH_DNA-bd_sf"/>
</dbReference>
<proteinExistence type="predicted"/>
<dbReference type="PROSITE" id="PS50995">
    <property type="entry name" value="HTH_MARR_2"/>
    <property type="match status" value="1"/>
</dbReference>
<dbReference type="PANTHER" id="PTHR42756:SF1">
    <property type="entry name" value="TRANSCRIPTIONAL REPRESSOR OF EMRAB OPERON"/>
    <property type="match status" value="1"/>
</dbReference>
<dbReference type="InterPro" id="IPR000835">
    <property type="entry name" value="HTH_MarR-typ"/>
</dbReference>
<dbReference type="RefSeq" id="WP_177672040.1">
    <property type="nucleotide sequence ID" value="NZ_JACRSY010000016.1"/>
</dbReference>
<keyword evidence="6" id="KW-1185">Reference proteome</keyword>
<dbReference type="SUPFAM" id="SSF46785">
    <property type="entry name" value="Winged helix' DNA-binding domain"/>
    <property type="match status" value="1"/>
</dbReference>
<organism evidence="5 6">
    <name type="scientific">Zhenhengia yiwuensis</name>
    <dbReference type="NCBI Taxonomy" id="2763666"/>
    <lineage>
        <taxon>Bacteria</taxon>
        <taxon>Bacillati</taxon>
        <taxon>Bacillota</taxon>
        <taxon>Clostridia</taxon>
        <taxon>Lachnospirales</taxon>
        <taxon>Lachnospiraceae</taxon>
        <taxon>Zhenhengia</taxon>
    </lineage>
</organism>
<evidence type="ECO:0000256" key="3">
    <source>
        <dbReference type="ARBA" id="ARBA00023163"/>
    </source>
</evidence>
<evidence type="ECO:0000256" key="2">
    <source>
        <dbReference type="ARBA" id="ARBA00023125"/>
    </source>
</evidence>
<name>A0A926IDT4_9FIRM</name>
<dbReference type="Proteomes" id="UP000655830">
    <property type="component" value="Unassembled WGS sequence"/>
</dbReference>
<reference evidence="5" key="1">
    <citation type="submission" date="2020-08" db="EMBL/GenBank/DDBJ databases">
        <title>Genome public.</title>
        <authorList>
            <person name="Liu C."/>
            <person name="Sun Q."/>
        </authorList>
    </citation>
    <scope>NUCLEOTIDE SEQUENCE</scope>
    <source>
        <strain evidence="5">NSJ-12</strain>
    </source>
</reference>
<dbReference type="PANTHER" id="PTHR42756">
    <property type="entry name" value="TRANSCRIPTIONAL REGULATOR, MARR"/>
    <property type="match status" value="1"/>
</dbReference>
<evidence type="ECO:0000256" key="1">
    <source>
        <dbReference type="ARBA" id="ARBA00023015"/>
    </source>
</evidence>
<dbReference type="PRINTS" id="PR00598">
    <property type="entry name" value="HTHMARR"/>
</dbReference>
<keyword evidence="1" id="KW-0805">Transcription regulation</keyword>
<accession>A0A926IDT4</accession>
<dbReference type="GO" id="GO:0003677">
    <property type="term" value="F:DNA binding"/>
    <property type="evidence" value="ECO:0007669"/>
    <property type="project" value="UniProtKB-KW"/>
</dbReference>
<dbReference type="Pfam" id="PF12802">
    <property type="entry name" value="MarR_2"/>
    <property type="match status" value="1"/>
</dbReference>
<dbReference type="InterPro" id="IPR036388">
    <property type="entry name" value="WH-like_DNA-bd_sf"/>
</dbReference>
<dbReference type="SMART" id="SM00347">
    <property type="entry name" value="HTH_MARR"/>
    <property type="match status" value="1"/>
</dbReference>
<dbReference type="EMBL" id="JACRSY010000016">
    <property type="protein sequence ID" value="MBC8580072.1"/>
    <property type="molecule type" value="Genomic_DNA"/>
</dbReference>
<protein>
    <submittedName>
        <fullName evidence="5">MarR family transcriptional regulator</fullName>
    </submittedName>
</protein>
<dbReference type="AlphaFoldDB" id="A0A926IDT4"/>
<evidence type="ECO:0000313" key="6">
    <source>
        <dbReference type="Proteomes" id="UP000655830"/>
    </source>
</evidence>
<gene>
    <name evidence="5" type="ORF">H8718_11120</name>
</gene>
<keyword evidence="2" id="KW-0238">DNA-binding</keyword>
<dbReference type="Gene3D" id="1.10.10.10">
    <property type="entry name" value="Winged helix-like DNA-binding domain superfamily/Winged helix DNA-binding domain"/>
    <property type="match status" value="1"/>
</dbReference>
<comment type="caution">
    <text evidence="5">The sequence shown here is derived from an EMBL/GenBank/DDBJ whole genome shotgun (WGS) entry which is preliminary data.</text>
</comment>
<keyword evidence="3" id="KW-0804">Transcription</keyword>
<dbReference type="GO" id="GO:0003700">
    <property type="term" value="F:DNA-binding transcription factor activity"/>
    <property type="evidence" value="ECO:0007669"/>
    <property type="project" value="InterPro"/>
</dbReference>
<evidence type="ECO:0000313" key="5">
    <source>
        <dbReference type="EMBL" id="MBC8580072.1"/>
    </source>
</evidence>
<sequence length="150" mass="17152">MQNTAKVVNELLVELFNEILTIEKAALQESPFKDLSITEMHVIEAIGMGSRTMTDVADQLGITVGTLTTSINRLVKKEYVTRQRSEDDRRYVEIALAHKGKLAYRVHENFHQVMVNNMIDGLSNEDNEVLIASLTRLSNFFKEKYHLVKK</sequence>
<feature type="domain" description="HTH marR-type" evidence="4">
    <location>
        <begin position="1"/>
        <end position="139"/>
    </location>
</feature>